<dbReference type="InterPro" id="IPR036156">
    <property type="entry name" value="Beta-gal/glucu_dom_sf"/>
</dbReference>
<dbReference type="InterPro" id="IPR006558">
    <property type="entry name" value="LamG-like"/>
</dbReference>
<keyword evidence="2" id="KW-0732">Signal</keyword>
<dbReference type="InterPro" id="IPR051913">
    <property type="entry name" value="GH2_Domain-Containing"/>
</dbReference>
<dbReference type="InterPro" id="IPR017853">
    <property type="entry name" value="GH"/>
</dbReference>
<dbReference type="InterPro" id="IPR013320">
    <property type="entry name" value="ConA-like_dom_sf"/>
</dbReference>
<feature type="region of interest" description="Disordered" evidence="6">
    <location>
        <begin position="1"/>
        <end position="20"/>
    </location>
</feature>
<dbReference type="Gene3D" id="2.60.40.10">
    <property type="entry name" value="Immunoglobulins"/>
    <property type="match status" value="1"/>
</dbReference>
<dbReference type="EMBL" id="JBHUOG010000001">
    <property type="protein sequence ID" value="MFD2792263.1"/>
    <property type="molecule type" value="Genomic_DNA"/>
</dbReference>
<dbReference type="SUPFAM" id="SSF49785">
    <property type="entry name" value="Galactose-binding domain-like"/>
    <property type="match status" value="1"/>
</dbReference>
<evidence type="ECO:0000259" key="7">
    <source>
        <dbReference type="SMART" id="SM00560"/>
    </source>
</evidence>
<evidence type="ECO:0000256" key="5">
    <source>
        <dbReference type="ARBA" id="ARBA00023295"/>
    </source>
</evidence>
<protein>
    <submittedName>
        <fullName evidence="8">LamG-like jellyroll fold domain-containing protein</fullName>
    </submittedName>
</protein>
<dbReference type="InterPro" id="IPR013783">
    <property type="entry name" value="Ig-like_fold"/>
</dbReference>
<evidence type="ECO:0000256" key="6">
    <source>
        <dbReference type="SAM" id="MobiDB-lite"/>
    </source>
</evidence>
<keyword evidence="5" id="KW-0326">Glycosidase</keyword>
<dbReference type="SUPFAM" id="SSF49899">
    <property type="entry name" value="Concanavalin A-like lectins/glucanases"/>
    <property type="match status" value="1"/>
</dbReference>
<dbReference type="Pfam" id="PF13385">
    <property type="entry name" value="Laminin_G_3"/>
    <property type="match status" value="1"/>
</dbReference>
<comment type="caution">
    <text evidence="8">The sequence shown here is derived from an EMBL/GenBank/DDBJ whole genome shotgun (WGS) entry which is preliminary data.</text>
</comment>
<evidence type="ECO:0000256" key="3">
    <source>
        <dbReference type="ARBA" id="ARBA00022801"/>
    </source>
</evidence>
<evidence type="ECO:0000313" key="8">
    <source>
        <dbReference type="EMBL" id="MFD2792263.1"/>
    </source>
</evidence>
<dbReference type="Gene3D" id="2.60.120.260">
    <property type="entry name" value="Galactose-binding domain-like"/>
    <property type="match status" value="1"/>
</dbReference>
<keyword evidence="9" id="KW-1185">Reference proteome</keyword>
<keyword evidence="3" id="KW-0378">Hydrolase</keyword>
<dbReference type="Gene3D" id="3.20.20.80">
    <property type="entry name" value="Glycosidases"/>
    <property type="match status" value="1"/>
</dbReference>
<dbReference type="SUPFAM" id="SSF49303">
    <property type="entry name" value="beta-Galactosidase/glucuronidase domain"/>
    <property type="match status" value="1"/>
</dbReference>
<dbReference type="PANTHER" id="PTHR42732">
    <property type="entry name" value="BETA-GALACTOSIDASE"/>
    <property type="match status" value="1"/>
</dbReference>
<dbReference type="SUPFAM" id="SSF51445">
    <property type="entry name" value="(Trans)glycosidases"/>
    <property type="match status" value="1"/>
</dbReference>
<feature type="domain" description="LamG-like jellyroll fold" evidence="7">
    <location>
        <begin position="732"/>
        <end position="864"/>
    </location>
</feature>
<dbReference type="Pfam" id="PF00703">
    <property type="entry name" value="Glyco_hydro_2"/>
    <property type="match status" value="1"/>
</dbReference>
<sequence length="872" mass="93835">MSLARSHRRQPFARSGPAAPGAARRRLGAVFVALATGAVLAVVPGTSAPAATAPAATPADGNEAGWPVTDAHLPTPWTEEVTPDNALPEYPRPQLTRDRWANLNGLWEFAGATEGEAPPFGESLAEEILVPYPTESELSGIDRHEDLMWYRRTVEVPRSWRTAGQRVLLNFGAVDHTATVWVNGQEVAHHEGGYGRFSADVTDALTTSGPQEVLVGVTDRTDATWQPVGKQRNVPDRGIFYEAASGIWQTVWMEPVAGAHAEHLDLTTDIDTSTLALTVEGSEAADGSTVDVVVRGGGVGVDGDRATKGKVVARTTGAVGEEVSVRLPDAHLWTPDDPYLYDLQVRVLDAEGEVVDTVGSYFGMREIGVAKGEDGRNHITLNGEVLFLQSTLDQGYWPDGIYTAPTDEALAFDLVKHKELGFNTVRKHIKVEPDRWFYHADRLGLLVWQDMPSMKTGRPPAEAQERFERELDEMIEQHSSWTSVIGWVPFNEGWGEWSKEATGRIAREVKEQDPTRLVNAHSGVNCCDSLGDSGEGDIIDWHQYVGPAQPVPDATRASLDGEHGGFGLEVDGHMWFGEGHAYEMTPDVATLTRRYVENQEDVLTAALQCGISGSVYTQITDVEHEVNGFFTYDRQVEKMDFAQVRAVNERIIEGADGSGGEPPVVDPGTPGLAGVHSWGFDEGTGATAADGVGDADATLTGTTWTDGVTGGGLSFDGAGEADTGQSLVRTDGSYSVSAWAMLDVADGGFQTVVSQDTGGNSAFFLQYSGQDQRWAMSFIGARALSPTKPEPGRWYHLTGVRDAEAGELSLYVDGEQVATQDVCMAPATEGSLVIGRGQYGSNDVDHLRGDVDDVRVFDRALSDAEVAELAAG</sequence>
<dbReference type="InterPro" id="IPR006102">
    <property type="entry name" value="Ig-like_GH2"/>
</dbReference>
<evidence type="ECO:0000256" key="1">
    <source>
        <dbReference type="ARBA" id="ARBA00007401"/>
    </source>
</evidence>
<dbReference type="Proteomes" id="UP001597479">
    <property type="component" value="Unassembled WGS sequence"/>
</dbReference>
<dbReference type="PANTHER" id="PTHR42732:SF2">
    <property type="entry name" value="BETA-MANNOSIDASE"/>
    <property type="match status" value="1"/>
</dbReference>
<dbReference type="Gene3D" id="2.60.120.200">
    <property type="match status" value="1"/>
</dbReference>
<dbReference type="RefSeq" id="WP_377179722.1">
    <property type="nucleotide sequence ID" value="NZ_JBHUOG010000001.1"/>
</dbReference>
<evidence type="ECO:0000256" key="2">
    <source>
        <dbReference type="ARBA" id="ARBA00022729"/>
    </source>
</evidence>
<accession>A0ABW5VPV2</accession>
<feature type="region of interest" description="Disordered" evidence="6">
    <location>
        <begin position="49"/>
        <end position="93"/>
    </location>
</feature>
<feature type="compositionally biased region" description="Basic residues" evidence="6">
    <location>
        <begin position="1"/>
        <end position="11"/>
    </location>
</feature>
<dbReference type="SMART" id="SM00560">
    <property type="entry name" value="LamGL"/>
    <property type="match status" value="1"/>
</dbReference>
<gene>
    <name evidence="8" type="ORF">ACFS27_01745</name>
</gene>
<evidence type="ECO:0000256" key="4">
    <source>
        <dbReference type="ARBA" id="ARBA00023157"/>
    </source>
</evidence>
<organism evidence="8 9">
    <name type="scientific">Promicromonospora vindobonensis</name>
    <dbReference type="NCBI Taxonomy" id="195748"/>
    <lineage>
        <taxon>Bacteria</taxon>
        <taxon>Bacillati</taxon>
        <taxon>Actinomycetota</taxon>
        <taxon>Actinomycetes</taxon>
        <taxon>Micrococcales</taxon>
        <taxon>Promicromonosporaceae</taxon>
        <taxon>Promicromonospora</taxon>
    </lineage>
</organism>
<feature type="compositionally biased region" description="Low complexity" evidence="6">
    <location>
        <begin position="49"/>
        <end position="59"/>
    </location>
</feature>
<name>A0ABW5VPV2_9MICO</name>
<comment type="similarity">
    <text evidence="1">Belongs to the glycosyl hydrolase 2 family.</text>
</comment>
<proteinExistence type="inferred from homology"/>
<keyword evidence="4" id="KW-1015">Disulfide bond</keyword>
<dbReference type="Pfam" id="PF02837">
    <property type="entry name" value="Glyco_hydro_2_N"/>
    <property type="match status" value="1"/>
</dbReference>
<evidence type="ECO:0000313" key="9">
    <source>
        <dbReference type="Proteomes" id="UP001597479"/>
    </source>
</evidence>
<dbReference type="InterPro" id="IPR008979">
    <property type="entry name" value="Galactose-bd-like_sf"/>
</dbReference>
<dbReference type="InterPro" id="IPR006104">
    <property type="entry name" value="Glyco_hydro_2_N"/>
</dbReference>
<reference evidence="9" key="1">
    <citation type="journal article" date="2019" name="Int. J. Syst. Evol. Microbiol.">
        <title>The Global Catalogue of Microorganisms (GCM) 10K type strain sequencing project: providing services to taxonomists for standard genome sequencing and annotation.</title>
        <authorList>
            <consortium name="The Broad Institute Genomics Platform"/>
            <consortium name="The Broad Institute Genome Sequencing Center for Infectious Disease"/>
            <person name="Wu L."/>
            <person name="Ma J."/>
        </authorList>
    </citation>
    <scope>NUCLEOTIDE SEQUENCE [LARGE SCALE GENOMIC DNA]</scope>
    <source>
        <strain evidence="9">CCM 7044</strain>
    </source>
</reference>